<evidence type="ECO:0000313" key="4">
    <source>
        <dbReference type="Proteomes" id="UP001597264"/>
    </source>
</evidence>
<dbReference type="PANTHER" id="PTHR41339">
    <property type="entry name" value="LIPL48"/>
    <property type="match status" value="1"/>
</dbReference>
<proteinExistence type="predicted"/>
<dbReference type="EMBL" id="JBHTLR010000019">
    <property type="protein sequence ID" value="MFD1217677.1"/>
    <property type="molecule type" value="Genomic_DNA"/>
</dbReference>
<reference evidence="4" key="1">
    <citation type="journal article" date="2019" name="Int. J. Syst. Evol. Microbiol.">
        <title>The Global Catalogue of Microorganisms (GCM) 10K type strain sequencing project: providing services to taxonomists for standard genome sequencing and annotation.</title>
        <authorList>
            <consortium name="The Broad Institute Genomics Platform"/>
            <consortium name="The Broad Institute Genome Sequencing Center for Infectious Disease"/>
            <person name="Wu L."/>
            <person name="Ma J."/>
        </authorList>
    </citation>
    <scope>NUCLEOTIDE SEQUENCE [LARGE SCALE GENOMIC DNA]</scope>
    <source>
        <strain evidence="4">CCUG 54356</strain>
    </source>
</reference>
<dbReference type="PANTHER" id="PTHR41339:SF1">
    <property type="entry name" value="SECRETED PROTEIN"/>
    <property type="match status" value="1"/>
</dbReference>
<evidence type="ECO:0000256" key="1">
    <source>
        <dbReference type="SAM" id="MobiDB-lite"/>
    </source>
</evidence>
<name>A0ABW3U9X4_9GAMM</name>
<dbReference type="Proteomes" id="UP001597264">
    <property type="component" value="Unassembled WGS sequence"/>
</dbReference>
<accession>A0ABW3U9X4</accession>
<organism evidence="3 4">
    <name type="scientific">Microbulbifer celer</name>
    <dbReference type="NCBI Taxonomy" id="435905"/>
    <lineage>
        <taxon>Bacteria</taxon>
        <taxon>Pseudomonadati</taxon>
        <taxon>Pseudomonadota</taxon>
        <taxon>Gammaproteobacteria</taxon>
        <taxon>Cellvibrionales</taxon>
        <taxon>Microbulbiferaceae</taxon>
        <taxon>Microbulbifer</taxon>
    </lineage>
</organism>
<comment type="caution">
    <text evidence="3">The sequence shown here is derived from an EMBL/GenBank/DDBJ whole genome shotgun (WGS) entry which is preliminary data.</text>
</comment>
<dbReference type="PROSITE" id="PS51257">
    <property type="entry name" value="PROKAR_LIPOPROTEIN"/>
    <property type="match status" value="1"/>
</dbReference>
<evidence type="ECO:0000256" key="2">
    <source>
        <dbReference type="SAM" id="SignalP"/>
    </source>
</evidence>
<dbReference type="GO" id="GO:0004674">
    <property type="term" value="F:protein serine/threonine kinase activity"/>
    <property type="evidence" value="ECO:0007669"/>
    <property type="project" value="UniProtKB-KW"/>
</dbReference>
<protein>
    <submittedName>
        <fullName evidence="3">Serine/threonine protein kinase</fullName>
    </submittedName>
</protein>
<feature type="signal peptide" evidence="2">
    <location>
        <begin position="1"/>
        <end position="19"/>
    </location>
</feature>
<sequence length="546" mass="57054">MKLASNKLLLAAAITALLAGCDSGGINIEPETNDNSVDNSVTNPGSGGDENNPCAVIESSGIQGSYNGTHCSYSTEFVSSANPLVEDLYLPALPNEGAHIFEGSLFVGENFDSDADLAAAGITEGGDGVALEIQAGATVAFEDNTAFMVINRGSQLFARGTESAPITFTSESDVLGAVGAEDVSQWGGMVINGFGVTNKCAYEGNLDAGTLALKGECHILAEGAAGDDQSNYGGANNEDSSGEMTYVRVKHTGAQVANGDELNGIAFDAVGSGTIVKNLQAYSTYDDGIEFFGGAVNVENYVGLYVRDDSIDIDEGYRGTITNALVIQSETDGNHCIESDGIGSYNAGEARNAEIISKGINSRPVIDGLTCIVSPQAAGTHDPGAGWRMREGIFPTITNSMIVASFIADETTDPESIDNYCLRVESDETVAALEAGDAILDANIFSCEEKFKGDMADLDTWAEANNNQFADNAVNPTSTVATQLQLLSGAPAIYTIDGLIVDDEATTVSPVERAYLGALSVSGVDWTQGWTYGLHQGSRAKPLWFE</sequence>
<keyword evidence="3" id="KW-0808">Transferase</keyword>
<keyword evidence="3" id="KW-0723">Serine/threonine-protein kinase</keyword>
<keyword evidence="2" id="KW-0732">Signal</keyword>
<gene>
    <name evidence="3" type="ORF">ACFQ2X_13770</name>
</gene>
<feature type="compositionally biased region" description="Polar residues" evidence="1">
    <location>
        <begin position="33"/>
        <end position="44"/>
    </location>
</feature>
<dbReference type="RefSeq" id="WP_230438798.1">
    <property type="nucleotide sequence ID" value="NZ_CP087715.1"/>
</dbReference>
<feature type="region of interest" description="Disordered" evidence="1">
    <location>
        <begin position="28"/>
        <end position="51"/>
    </location>
</feature>
<feature type="chain" id="PRO_5046833229" evidence="2">
    <location>
        <begin position="20"/>
        <end position="546"/>
    </location>
</feature>
<keyword evidence="3" id="KW-0418">Kinase</keyword>
<keyword evidence="4" id="KW-1185">Reference proteome</keyword>
<evidence type="ECO:0000313" key="3">
    <source>
        <dbReference type="EMBL" id="MFD1217677.1"/>
    </source>
</evidence>